<sequence length="101" mass="11719">MWKPILFSIIFLLGCLLFINITESKNREKIAYEHAKEFVQTKYNEASDLSNAGIRYDVGRNNYAVILEDQNQIRYYIEVKLGQDQNVISINDETSTIKLAN</sequence>
<dbReference type="KEGG" id="paek:D3873_09450"/>
<keyword evidence="2" id="KW-1185">Reference proteome</keyword>
<gene>
    <name evidence="1" type="ORF">D3873_09450</name>
</gene>
<dbReference type="EMBL" id="CP032418">
    <property type="protein sequence ID" value="AYC30086.1"/>
    <property type="molecule type" value="Genomic_DNA"/>
</dbReference>
<dbReference type="OrthoDB" id="2454682at2"/>
<dbReference type="Proteomes" id="UP000265725">
    <property type="component" value="Chromosome"/>
</dbReference>
<dbReference type="PROSITE" id="PS51257">
    <property type="entry name" value="PROKAR_LIPOPROTEIN"/>
    <property type="match status" value="1"/>
</dbReference>
<reference evidence="2" key="1">
    <citation type="submission" date="2018-09" db="EMBL/GenBank/DDBJ databases">
        <authorList>
            <person name="Zhu H."/>
        </authorList>
    </citation>
    <scope>NUCLEOTIDE SEQUENCE [LARGE SCALE GENOMIC DNA]</scope>
    <source>
        <strain evidence="2">K2R23-3</strain>
    </source>
</reference>
<accession>A0A385YTU7</accession>
<dbReference type="AlphaFoldDB" id="A0A385YTU7"/>
<evidence type="ECO:0000313" key="1">
    <source>
        <dbReference type="EMBL" id="AYC30086.1"/>
    </source>
</evidence>
<evidence type="ECO:0000313" key="2">
    <source>
        <dbReference type="Proteomes" id="UP000265725"/>
    </source>
</evidence>
<name>A0A385YTU7_9BACL</name>
<organism evidence="1 2">
    <name type="scientific">Paenisporosarcina cavernae</name>
    <dbReference type="NCBI Taxonomy" id="2320858"/>
    <lineage>
        <taxon>Bacteria</taxon>
        <taxon>Bacillati</taxon>
        <taxon>Bacillota</taxon>
        <taxon>Bacilli</taxon>
        <taxon>Bacillales</taxon>
        <taxon>Caryophanaceae</taxon>
        <taxon>Paenisporosarcina</taxon>
    </lineage>
</organism>
<protein>
    <recommendedName>
        <fullName evidence="3">PepSY domain-containing protein</fullName>
    </recommendedName>
</protein>
<dbReference type="RefSeq" id="WP_119883803.1">
    <property type="nucleotide sequence ID" value="NZ_CP032418.1"/>
</dbReference>
<proteinExistence type="predicted"/>
<evidence type="ECO:0008006" key="3">
    <source>
        <dbReference type="Google" id="ProtNLM"/>
    </source>
</evidence>